<evidence type="ECO:0000313" key="4">
    <source>
        <dbReference type="Proteomes" id="UP000886653"/>
    </source>
</evidence>
<feature type="compositionally biased region" description="Low complexity" evidence="1">
    <location>
        <begin position="132"/>
        <end position="147"/>
    </location>
</feature>
<comment type="caution">
    <text evidence="3">The sequence shown here is derived from an EMBL/GenBank/DDBJ whole genome shotgun (WGS) entry which is preliminary data.</text>
</comment>
<feature type="compositionally biased region" description="Basic and acidic residues" evidence="1">
    <location>
        <begin position="269"/>
        <end position="279"/>
    </location>
</feature>
<evidence type="ECO:0000256" key="1">
    <source>
        <dbReference type="SAM" id="MobiDB-lite"/>
    </source>
</evidence>
<feature type="compositionally biased region" description="Polar residues" evidence="1">
    <location>
        <begin position="55"/>
        <end position="88"/>
    </location>
</feature>
<feature type="transmembrane region" description="Helical" evidence="2">
    <location>
        <begin position="475"/>
        <end position="498"/>
    </location>
</feature>
<dbReference type="OrthoDB" id="1436450at2759"/>
<protein>
    <submittedName>
        <fullName evidence="3">Uncharacterized protein</fullName>
    </submittedName>
</protein>
<dbReference type="Proteomes" id="UP000886653">
    <property type="component" value="Unassembled WGS sequence"/>
</dbReference>
<dbReference type="EMBL" id="MU167323">
    <property type="protein sequence ID" value="KAG0143297.1"/>
    <property type="molecule type" value="Genomic_DNA"/>
</dbReference>
<dbReference type="PANTHER" id="PTHR36819:SF1">
    <property type="entry name" value="REGULATOR OF PHOSPHOLIPASE D SRF1"/>
    <property type="match status" value="1"/>
</dbReference>
<accession>A0A9P6NFL3</accession>
<evidence type="ECO:0000256" key="2">
    <source>
        <dbReference type="SAM" id="Phobius"/>
    </source>
</evidence>
<feature type="transmembrane region" description="Helical" evidence="2">
    <location>
        <begin position="551"/>
        <end position="575"/>
    </location>
</feature>
<keyword evidence="2" id="KW-0812">Transmembrane</keyword>
<feature type="compositionally biased region" description="Polar residues" evidence="1">
    <location>
        <begin position="30"/>
        <end position="48"/>
    </location>
</feature>
<keyword evidence="4" id="KW-1185">Reference proteome</keyword>
<dbReference type="GO" id="GO:0000324">
    <property type="term" value="C:fungal-type vacuole"/>
    <property type="evidence" value="ECO:0007669"/>
    <property type="project" value="TreeGrafter"/>
</dbReference>
<sequence>MVLSNSPPSPGPTLRPPSSQSFLIHPDLSYTHSSNLQPPSPCQSSTASRSDHSRQFSNASSVTYPRNSPSPMTAFSPSSSNLGQSTIVPSGRAKVNTLPPWAKSHDDDDELFEIPTIRSTANPTPTAQTFVSPSGSSMSRLSRPSLSTTLVPDSLHHVLPNPPRSCSSSSDCDEQPPLPQRLKLRVASVQLLRKGKEKSWPKSGTEAAGVEMTELDSPAQRPRPQRAMSQDAVRELPFYAMAPARIASSIDLSPVFQRFKSYGAQRKRRTEEGAIRELDLDPDPDPNPNPDLGPEEDHARVHGTDDRWWQFTLRSKYRKKVELYIQRGGPHIGGVGAGGWNAVAPSPSSASPRPFEHASPRVLEGVSQGLTSWHPTGHPFSDQFSDYRQHQGDFPLSAFSRKMSVSFVQEGSETRPEAAEPRKGLATYLLHHPAAPLAFRVANFVTISGSLAISVKIRRIEAKIGAIGAVGNSTLFILIIAPISLVHILFSIYCEYFGAPIGIWSVSWKMFHTLSELVSISLWSSALALAFDNGLTSELGCSVSGLKLCELQAGLVCTIFLGLATYTLVLVVSLLRIFNKVSRKA</sequence>
<keyword evidence="2" id="KW-1133">Transmembrane helix</keyword>
<reference evidence="3" key="1">
    <citation type="submission" date="2013-11" db="EMBL/GenBank/DDBJ databases">
        <title>Genome sequence of the fusiform rust pathogen reveals effectors for host alternation and coevolution with pine.</title>
        <authorList>
            <consortium name="DOE Joint Genome Institute"/>
            <person name="Smith K."/>
            <person name="Pendleton A."/>
            <person name="Kubisiak T."/>
            <person name="Anderson C."/>
            <person name="Salamov A."/>
            <person name="Aerts A."/>
            <person name="Riley R."/>
            <person name="Clum A."/>
            <person name="Lindquist E."/>
            <person name="Ence D."/>
            <person name="Campbell M."/>
            <person name="Kronenberg Z."/>
            <person name="Feau N."/>
            <person name="Dhillon B."/>
            <person name="Hamelin R."/>
            <person name="Burleigh J."/>
            <person name="Smith J."/>
            <person name="Yandell M."/>
            <person name="Nelson C."/>
            <person name="Grigoriev I."/>
            <person name="Davis J."/>
        </authorList>
    </citation>
    <scope>NUCLEOTIDE SEQUENCE</scope>
    <source>
        <strain evidence="3">G11</strain>
    </source>
</reference>
<proteinExistence type="predicted"/>
<evidence type="ECO:0000313" key="3">
    <source>
        <dbReference type="EMBL" id="KAG0143297.1"/>
    </source>
</evidence>
<dbReference type="PANTHER" id="PTHR36819">
    <property type="entry name" value="REGULATOR OF PHOSPHOLIPASE D SRF1"/>
    <property type="match status" value="1"/>
</dbReference>
<dbReference type="AlphaFoldDB" id="A0A9P6NFL3"/>
<organism evidence="3 4">
    <name type="scientific">Cronartium quercuum f. sp. fusiforme G11</name>
    <dbReference type="NCBI Taxonomy" id="708437"/>
    <lineage>
        <taxon>Eukaryota</taxon>
        <taxon>Fungi</taxon>
        <taxon>Dikarya</taxon>
        <taxon>Basidiomycota</taxon>
        <taxon>Pucciniomycotina</taxon>
        <taxon>Pucciniomycetes</taxon>
        <taxon>Pucciniales</taxon>
        <taxon>Coleosporiaceae</taxon>
        <taxon>Cronartium</taxon>
    </lineage>
</organism>
<feature type="region of interest" description="Disordered" evidence="1">
    <location>
        <begin position="193"/>
        <end position="229"/>
    </location>
</feature>
<name>A0A9P6NFL3_9BASI</name>
<dbReference type="InterPro" id="IPR037737">
    <property type="entry name" value="Srf1"/>
</dbReference>
<gene>
    <name evidence="3" type="ORF">CROQUDRAFT_661452</name>
</gene>
<dbReference type="GO" id="GO:0071944">
    <property type="term" value="C:cell periphery"/>
    <property type="evidence" value="ECO:0007669"/>
    <property type="project" value="TreeGrafter"/>
</dbReference>
<feature type="region of interest" description="Disordered" evidence="1">
    <location>
        <begin position="1"/>
        <end position="181"/>
    </location>
</feature>
<keyword evidence="2" id="KW-0472">Membrane</keyword>
<feature type="region of interest" description="Disordered" evidence="1">
    <location>
        <begin position="263"/>
        <end position="301"/>
    </location>
</feature>
<feature type="compositionally biased region" description="Polar residues" evidence="1">
    <location>
        <begin position="117"/>
        <end position="131"/>
    </location>
</feature>